<protein>
    <submittedName>
        <fullName evidence="1">Uncharacterized protein</fullName>
    </submittedName>
</protein>
<dbReference type="EMBL" id="BGZK01000282">
    <property type="protein sequence ID" value="GBP34016.1"/>
    <property type="molecule type" value="Genomic_DNA"/>
</dbReference>
<dbReference type="Proteomes" id="UP000299102">
    <property type="component" value="Unassembled WGS sequence"/>
</dbReference>
<evidence type="ECO:0000313" key="1">
    <source>
        <dbReference type="EMBL" id="GBP34016.1"/>
    </source>
</evidence>
<evidence type="ECO:0000313" key="2">
    <source>
        <dbReference type="Proteomes" id="UP000299102"/>
    </source>
</evidence>
<organism evidence="1 2">
    <name type="scientific">Eumeta variegata</name>
    <name type="common">Bagworm moth</name>
    <name type="synonym">Eumeta japonica</name>
    <dbReference type="NCBI Taxonomy" id="151549"/>
    <lineage>
        <taxon>Eukaryota</taxon>
        <taxon>Metazoa</taxon>
        <taxon>Ecdysozoa</taxon>
        <taxon>Arthropoda</taxon>
        <taxon>Hexapoda</taxon>
        <taxon>Insecta</taxon>
        <taxon>Pterygota</taxon>
        <taxon>Neoptera</taxon>
        <taxon>Endopterygota</taxon>
        <taxon>Lepidoptera</taxon>
        <taxon>Glossata</taxon>
        <taxon>Ditrysia</taxon>
        <taxon>Tineoidea</taxon>
        <taxon>Psychidae</taxon>
        <taxon>Oiketicinae</taxon>
        <taxon>Eumeta</taxon>
    </lineage>
</organism>
<proteinExistence type="predicted"/>
<accession>A0A4C1V6I9</accession>
<gene>
    <name evidence="1" type="ORF">EVAR_24931_1</name>
</gene>
<reference evidence="1 2" key="1">
    <citation type="journal article" date="2019" name="Commun. Biol.">
        <title>The bagworm genome reveals a unique fibroin gene that provides high tensile strength.</title>
        <authorList>
            <person name="Kono N."/>
            <person name="Nakamura H."/>
            <person name="Ohtoshi R."/>
            <person name="Tomita M."/>
            <person name="Numata K."/>
            <person name="Arakawa K."/>
        </authorList>
    </citation>
    <scope>NUCLEOTIDE SEQUENCE [LARGE SCALE GENOMIC DNA]</scope>
</reference>
<sequence length="89" mass="10151">MQKMKELLIFSFVQIRIVIDSGMRIVRGTETESKTGTGSQSKARPGLRLTSMDIKDEQNYSMYMLTEQQTLAIWASHPQERADNICRPG</sequence>
<keyword evidence="2" id="KW-1185">Reference proteome</keyword>
<name>A0A4C1V6I9_EUMVA</name>
<comment type="caution">
    <text evidence="1">The sequence shown here is derived from an EMBL/GenBank/DDBJ whole genome shotgun (WGS) entry which is preliminary data.</text>
</comment>
<dbReference type="AlphaFoldDB" id="A0A4C1V6I9"/>